<dbReference type="PANTHER" id="PTHR22953:SF153">
    <property type="entry name" value="PURPLE ACID PHOSPHATASE"/>
    <property type="match status" value="1"/>
</dbReference>
<feature type="domain" description="Calcineurin-like phosphoesterase" evidence="2">
    <location>
        <begin position="95"/>
        <end position="344"/>
    </location>
</feature>
<evidence type="ECO:0000256" key="1">
    <source>
        <dbReference type="ARBA" id="ARBA00022729"/>
    </source>
</evidence>
<dbReference type="InterPro" id="IPR039331">
    <property type="entry name" value="PAPs-like"/>
</dbReference>
<keyword evidence="4" id="KW-1185">Reference proteome</keyword>
<keyword evidence="1" id="KW-0732">Signal</keyword>
<dbReference type="InterPro" id="IPR029052">
    <property type="entry name" value="Metallo-depent_PP-like"/>
</dbReference>
<dbReference type="SUPFAM" id="SSF56300">
    <property type="entry name" value="Metallo-dependent phosphatases"/>
    <property type="match status" value="1"/>
</dbReference>
<dbReference type="PANTHER" id="PTHR22953">
    <property type="entry name" value="ACID PHOSPHATASE RELATED"/>
    <property type="match status" value="1"/>
</dbReference>
<organism evidence="3 4">
    <name type="scientific">Pseudoduganella aquatica</name>
    <dbReference type="NCBI Taxonomy" id="2660641"/>
    <lineage>
        <taxon>Bacteria</taxon>
        <taxon>Pseudomonadati</taxon>
        <taxon>Pseudomonadota</taxon>
        <taxon>Betaproteobacteria</taxon>
        <taxon>Burkholderiales</taxon>
        <taxon>Oxalobacteraceae</taxon>
        <taxon>Telluria group</taxon>
        <taxon>Pseudoduganella</taxon>
    </lineage>
</organism>
<reference evidence="3 4" key="1">
    <citation type="submission" date="2019-12" db="EMBL/GenBank/DDBJ databases">
        <title>Novel species isolated from a subtropical stream in China.</title>
        <authorList>
            <person name="Lu H."/>
        </authorList>
    </citation>
    <scope>NUCLEOTIDE SEQUENCE [LARGE SCALE GENOMIC DNA]</scope>
    <source>
        <strain evidence="3 4">FT127W</strain>
    </source>
</reference>
<dbReference type="AlphaFoldDB" id="A0A7X4H8E6"/>
<evidence type="ECO:0000313" key="4">
    <source>
        <dbReference type="Proteomes" id="UP000450676"/>
    </source>
</evidence>
<protein>
    <submittedName>
        <fullName evidence="3">Metallophosphoesterase</fullName>
    </submittedName>
</protein>
<evidence type="ECO:0000259" key="2">
    <source>
        <dbReference type="Pfam" id="PF00149"/>
    </source>
</evidence>
<accession>A0A7X4H8E6</accession>
<proteinExistence type="predicted"/>
<name>A0A7X4H8E6_9BURK</name>
<dbReference type="InterPro" id="IPR004843">
    <property type="entry name" value="Calcineurin-like_PHP"/>
</dbReference>
<sequence>MGDGGAVARVVLDAPACPALVVDGASRPMALRAAPATLPLRANSAKEDAQPSAFPLRVCEAALPPGAATASVTSTGAPAPAYSVSLPLPRDQPRRIVVIGDTGCRLKKSGNEYQDCNDPQAYPFAAVAAAAAAWKPDLVVHVGDYHYRESPCPASQAGCAGSPHGYGWDTWREDFFRPGAALLAAAPWVVARGNHESCERAGQGWWRLLDPRPLQSGRDCVDPARDNAGDAPGNYSDPYAVPLGGGAQLLVADTAATTWKGLKPGDAGYEQYRATYRRLDALSRQAPWNLAVTHHPILGVGAELKPDGQLDWHLGDAGLQQSFGSLNPLLLPERVQVLLSGHVHLWQQLSFSSPHPSQFVAGFSGTAEDMAPLPARLPAGVSPAPGAVAEQFSSWIGGFGFMAMERGGPGEWTVTVHDRHGAIKNRCQISGKRSVCSVTQVQ</sequence>
<dbReference type="GO" id="GO:0003993">
    <property type="term" value="F:acid phosphatase activity"/>
    <property type="evidence" value="ECO:0007669"/>
    <property type="project" value="InterPro"/>
</dbReference>
<dbReference type="Proteomes" id="UP000450676">
    <property type="component" value="Unassembled WGS sequence"/>
</dbReference>
<dbReference type="EMBL" id="WWCU01000003">
    <property type="protein sequence ID" value="MYN06603.1"/>
    <property type="molecule type" value="Genomic_DNA"/>
</dbReference>
<gene>
    <name evidence="3" type="ORF">GTP77_04560</name>
</gene>
<evidence type="ECO:0000313" key="3">
    <source>
        <dbReference type="EMBL" id="MYN06603.1"/>
    </source>
</evidence>
<comment type="caution">
    <text evidence="3">The sequence shown here is derived from an EMBL/GenBank/DDBJ whole genome shotgun (WGS) entry which is preliminary data.</text>
</comment>
<dbReference type="Gene3D" id="3.60.21.10">
    <property type="match status" value="1"/>
</dbReference>
<dbReference type="Pfam" id="PF00149">
    <property type="entry name" value="Metallophos"/>
    <property type="match status" value="1"/>
</dbReference>